<comment type="caution">
    <text evidence="1">The sequence shown here is derived from an EMBL/GenBank/DDBJ whole genome shotgun (WGS) entry which is preliminary data.</text>
</comment>
<sequence>MRGAGFSNLPSEWWHYDFGNQLWAHYGGHPQAHFGPAQLDTIEERWKRQLGDG</sequence>
<dbReference type="OrthoDB" id="9801430at2"/>
<dbReference type="AlphaFoldDB" id="A0A4R6ZX84"/>
<dbReference type="InterPro" id="IPR009045">
    <property type="entry name" value="Zn_M74/Hedgehog-like"/>
</dbReference>
<evidence type="ECO:0000313" key="2">
    <source>
        <dbReference type="Proteomes" id="UP000295212"/>
    </source>
</evidence>
<organism evidence="1 2">
    <name type="scientific">Halomonas ventosae</name>
    <dbReference type="NCBI Taxonomy" id="229007"/>
    <lineage>
        <taxon>Bacteria</taxon>
        <taxon>Pseudomonadati</taxon>
        <taxon>Pseudomonadota</taxon>
        <taxon>Gammaproteobacteria</taxon>
        <taxon>Oceanospirillales</taxon>
        <taxon>Halomonadaceae</taxon>
        <taxon>Halomonas</taxon>
    </lineage>
</organism>
<evidence type="ECO:0000313" key="1">
    <source>
        <dbReference type="EMBL" id="TDR56954.1"/>
    </source>
</evidence>
<accession>A0A4R6ZX84</accession>
<protein>
    <submittedName>
        <fullName evidence="1">D-Ala-D-Ala dipeptidase-like protein</fullName>
    </submittedName>
</protein>
<dbReference type="Gene3D" id="3.30.1380.10">
    <property type="match status" value="1"/>
</dbReference>
<proteinExistence type="predicted"/>
<gene>
    <name evidence="1" type="ORF">DFP85_102131</name>
</gene>
<dbReference type="SUPFAM" id="SSF55166">
    <property type="entry name" value="Hedgehog/DD-peptidase"/>
    <property type="match status" value="1"/>
</dbReference>
<reference evidence="1 2" key="1">
    <citation type="submission" date="2019-03" db="EMBL/GenBank/DDBJ databases">
        <title>Genomic Encyclopedia of Type Strains, Phase III (KMG-III): the genomes of soil and plant-associated and newly described type strains.</title>
        <authorList>
            <person name="Whitman W."/>
        </authorList>
    </citation>
    <scope>NUCLEOTIDE SEQUENCE [LARGE SCALE GENOMIC DNA]</scope>
    <source>
        <strain evidence="1 2">CECT 5797</strain>
    </source>
</reference>
<dbReference type="Proteomes" id="UP000295212">
    <property type="component" value="Unassembled WGS sequence"/>
</dbReference>
<dbReference type="EMBL" id="SNZJ01000002">
    <property type="protein sequence ID" value="TDR56954.1"/>
    <property type="molecule type" value="Genomic_DNA"/>
</dbReference>
<name>A0A4R6ZX84_9GAMM</name>